<dbReference type="PANTHER" id="PTHR23508:SF10">
    <property type="entry name" value="CARBOXYLIC ACID TRANSPORTER PROTEIN HOMOLOG"/>
    <property type="match status" value="1"/>
</dbReference>
<feature type="transmembrane region" description="Helical" evidence="6">
    <location>
        <begin position="298"/>
        <end position="316"/>
    </location>
</feature>
<comment type="subcellular location">
    <subcellularLocation>
        <location evidence="1">Cell membrane</location>
        <topology evidence="1">Multi-pass membrane protein</topology>
    </subcellularLocation>
</comment>
<evidence type="ECO:0000256" key="2">
    <source>
        <dbReference type="ARBA" id="ARBA00022448"/>
    </source>
</evidence>
<feature type="transmembrane region" description="Helical" evidence="6">
    <location>
        <begin position="393"/>
        <end position="411"/>
    </location>
</feature>
<feature type="transmembrane region" description="Helical" evidence="6">
    <location>
        <begin position="82"/>
        <end position="101"/>
    </location>
</feature>
<protein>
    <submittedName>
        <fullName evidence="8">Disaccharride transporter, major facilitator super family (MFS)</fullName>
    </submittedName>
</protein>
<evidence type="ECO:0000313" key="9">
    <source>
        <dbReference type="Proteomes" id="UP000009325"/>
    </source>
</evidence>
<gene>
    <name evidence="8" type="ORF">BN146_01580</name>
</gene>
<keyword evidence="5 6" id="KW-0472">Membrane</keyword>
<keyword evidence="4 6" id="KW-1133">Transmembrane helix</keyword>
<evidence type="ECO:0000256" key="6">
    <source>
        <dbReference type="SAM" id="Phobius"/>
    </source>
</evidence>
<evidence type="ECO:0000256" key="5">
    <source>
        <dbReference type="ARBA" id="ARBA00023136"/>
    </source>
</evidence>
<dbReference type="Proteomes" id="UP000009325">
    <property type="component" value="Unassembled WGS sequence"/>
</dbReference>
<organism evidence="8 9">
    <name type="scientific">Lactobacillus equicursoris 66c</name>
    <dbReference type="NCBI Taxonomy" id="872326"/>
    <lineage>
        <taxon>Bacteria</taxon>
        <taxon>Bacillati</taxon>
        <taxon>Bacillota</taxon>
        <taxon>Bacilli</taxon>
        <taxon>Lactobacillales</taxon>
        <taxon>Lactobacillaceae</taxon>
        <taxon>Lactobacillus</taxon>
    </lineage>
</organism>
<feature type="transmembrane region" description="Helical" evidence="6">
    <location>
        <begin position="138"/>
        <end position="161"/>
    </location>
</feature>
<dbReference type="InterPro" id="IPR011701">
    <property type="entry name" value="MFS"/>
</dbReference>
<dbReference type="Gene3D" id="1.20.1250.20">
    <property type="entry name" value="MFS general substrate transporter like domains"/>
    <property type="match status" value="1"/>
</dbReference>
<evidence type="ECO:0000256" key="1">
    <source>
        <dbReference type="ARBA" id="ARBA00004651"/>
    </source>
</evidence>
<dbReference type="AlphaFoldDB" id="K0NMS4"/>
<evidence type="ECO:0000313" key="8">
    <source>
        <dbReference type="EMBL" id="CCK82964.1"/>
    </source>
</evidence>
<accession>K0NMS4</accession>
<feature type="domain" description="Major facilitator superfamily (MFS) profile" evidence="7">
    <location>
        <begin position="10"/>
        <end position="416"/>
    </location>
</feature>
<dbReference type="Pfam" id="PF07690">
    <property type="entry name" value="MFS_1"/>
    <property type="match status" value="1"/>
</dbReference>
<feature type="transmembrane region" description="Helical" evidence="6">
    <location>
        <begin position="230"/>
        <end position="247"/>
    </location>
</feature>
<sequence>MASKSLTSQYKPLAIASGFGSILGSGIIVGLSATITVWQIGLHLSNSQVGVISGALTFAIALGSLLAGTFSKKVGLIKTYNWTNLFYAIGTMICVLAPNYLTLLAGVIITGVASGLDLPISMTVISHDAPDDSTASSLVASTQIFWQIGVFMSYVCAFIVSKMAGATGARVVFTILTAFAFITWLWRITSKKFRTFHEEGDKRQAVKGNTEKSEDASLKSVLSGEKNRKYLAFFFCILIFYVCWNLLANTFGQFQTFTLVQAHATQSFATGAGIILNFISLAATMSFAKAAGSKYRNVFFFIGILVQLAAMLYLAFSSHDLWPIVVAIGAYNIGNNLAGEALYKVWTQESFPSEARASVQGFINGFSRLCCGLFAFVTPALVVQSVIRYTMLGFAGLIAVSFAAGVIMINLQKKYKKEN</sequence>
<evidence type="ECO:0000259" key="7">
    <source>
        <dbReference type="PROSITE" id="PS50850"/>
    </source>
</evidence>
<dbReference type="SUPFAM" id="SSF103473">
    <property type="entry name" value="MFS general substrate transporter"/>
    <property type="match status" value="1"/>
</dbReference>
<feature type="transmembrane region" description="Helical" evidence="6">
    <location>
        <begin position="50"/>
        <end position="70"/>
    </location>
</feature>
<dbReference type="EMBL" id="CALZ01000029">
    <property type="protein sequence ID" value="CCK82964.1"/>
    <property type="molecule type" value="Genomic_DNA"/>
</dbReference>
<reference evidence="8 9" key="1">
    <citation type="submission" date="2012-08" db="EMBL/GenBank/DDBJ databases">
        <title>Draft Genome Sequences of Lactobacillus equicursoris CIP 110162T, isolated from thoroughbred racehorse feces and Lactobacillus sp. CRBIP 24.137 isolated from urine of human.</title>
        <authorList>
            <person name="Cousin S."/>
            <person name="Loux V."/>
            <person name="Ma L."/>
            <person name="Creno S."/>
            <person name="Clermont D."/>
            <person name="Bizet C."/>
            <person name="Bouchier C."/>
        </authorList>
    </citation>
    <scope>NUCLEOTIDE SEQUENCE [LARGE SCALE GENOMIC DNA]</scope>
    <source>
        <strain evidence="8 9">66c</strain>
    </source>
</reference>
<dbReference type="GO" id="GO:0046943">
    <property type="term" value="F:carboxylic acid transmembrane transporter activity"/>
    <property type="evidence" value="ECO:0007669"/>
    <property type="project" value="TreeGrafter"/>
</dbReference>
<comment type="caution">
    <text evidence="8">The sequence shown here is derived from an EMBL/GenBank/DDBJ whole genome shotgun (WGS) entry which is preliminary data.</text>
</comment>
<evidence type="ECO:0000256" key="4">
    <source>
        <dbReference type="ARBA" id="ARBA00022989"/>
    </source>
</evidence>
<dbReference type="PROSITE" id="PS50850">
    <property type="entry name" value="MFS"/>
    <property type="match status" value="1"/>
</dbReference>
<feature type="transmembrane region" description="Helical" evidence="6">
    <location>
        <begin position="167"/>
        <end position="186"/>
    </location>
</feature>
<dbReference type="PANTHER" id="PTHR23508">
    <property type="entry name" value="CARBOXYLIC ACID TRANSPORTER PROTEIN HOMOLOG"/>
    <property type="match status" value="1"/>
</dbReference>
<keyword evidence="3 6" id="KW-0812">Transmembrane</keyword>
<keyword evidence="2" id="KW-0813">Transport</keyword>
<dbReference type="RefSeq" id="WP_009557512.1">
    <property type="nucleotide sequence ID" value="NZ_CALZ01000029.1"/>
</dbReference>
<feature type="transmembrane region" description="Helical" evidence="6">
    <location>
        <begin position="12"/>
        <end position="38"/>
    </location>
</feature>
<evidence type="ECO:0000256" key="3">
    <source>
        <dbReference type="ARBA" id="ARBA00022692"/>
    </source>
</evidence>
<dbReference type="GO" id="GO:0005886">
    <property type="term" value="C:plasma membrane"/>
    <property type="evidence" value="ECO:0007669"/>
    <property type="project" value="UniProtKB-SubCell"/>
</dbReference>
<feature type="transmembrane region" description="Helical" evidence="6">
    <location>
        <begin position="267"/>
        <end position="286"/>
    </location>
</feature>
<dbReference type="InterPro" id="IPR020846">
    <property type="entry name" value="MFS_dom"/>
</dbReference>
<dbReference type="OrthoDB" id="3252866at2"/>
<feature type="transmembrane region" description="Helical" evidence="6">
    <location>
        <begin position="366"/>
        <end position="387"/>
    </location>
</feature>
<feature type="transmembrane region" description="Helical" evidence="6">
    <location>
        <begin position="322"/>
        <end position="346"/>
    </location>
</feature>
<name>K0NMS4_9LACO</name>
<proteinExistence type="predicted"/>
<dbReference type="InterPro" id="IPR036259">
    <property type="entry name" value="MFS_trans_sf"/>
</dbReference>